<evidence type="ECO:0000313" key="4">
    <source>
        <dbReference type="EMBL" id="MDR5651493.1"/>
    </source>
</evidence>
<evidence type="ECO:0000313" key="5">
    <source>
        <dbReference type="Proteomes" id="UP001247754"/>
    </source>
</evidence>
<organism evidence="4 5">
    <name type="scientific">Ruixingdingia sedimenti</name>
    <dbReference type="NCBI Taxonomy" id="3073604"/>
    <lineage>
        <taxon>Bacteria</taxon>
        <taxon>Pseudomonadati</taxon>
        <taxon>Pseudomonadota</taxon>
        <taxon>Alphaproteobacteria</taxon>
        <taxon>Rhodobacterales</taxon>
        <taxon>Paracoccaceae</taxon>
        <taxon>Ruixingdingia</taxon>
    </lineage>
</organism>
<evidence type="ECO:0000256" key="1">
    <source>
        <dbReference type="ARBA" id="ARBA00005125"/>
    </source>
</evidence>
<dbReference type="Proteomes" id="UP001247754">
    <property type="component" value="Unassembled WGS sequence"/>
</dbReference>
<dbReference type="InterPro" id="IPR001509">
    <property type="entry name" value="Epimerase_deHydtase"/>
</dbReference>
<dbReference type="Gene3D" id="3.40.50.720">
    <property type="entry name" value="NAD(P)-binding Rossmann-like Domain"/>
    <property type="match status" value="1"/>
</dbReference>
<comment type="similarity">
    <text evidence="2">Belongs to the NAD(P)-dependent epimerase/dehydratase family.</text>
</comment>
<comment type="caution">
    <text evidence="4">The sequence shown here is derived from an EMBL/GenBank/DDBJ whole genome shotgun (WGS) entry which is preliminary data.</text>
</comment>
<name>A0ABU1F4C9_9RHOB</name>
<dbReference type="CDD" id="cd08946">
    <property type="entry name" value="SDR_e"/>
    <property type="match status" value="1"/>
</dbReference>
<reference evidence="4 5" key="1">
    <citation type="submission" date="2023-09" db="EMBL/GenBank/DDBJ databases">
        <title>Xinfangfangia sedmenti sp. nov., isolated the sedment.</title>
        <authorList>
            <person name="Xu L."/>
        </authorList>
    </citation>
    <scope>NUCLEOTIDE SEQUENCE [LARGE SCALE GENOMIC DNA]</scope>
    <source>
        <strain evidence="4 5">LG-4</strain>
    </source>
</reference>
<dbReference type="InterPro" id="IPR036291">
    <property type="entry name" value="NAD(P)-bd_dom_sf"/>
</dbReference>
<protein>
    <submittedName>
        <fullName evidence="4">NAD(P)-dependent oxidoreductase</fullName>
    </submittedName>
</protein>
<gene>
    <name evidence="4" type="ORF">RGD00_02675</name>
</gene>
<feature type="domain" description="NAD-dependent epimerase/dehydratase" evidence="3">
    <location>
        <begin position="3"/>
        <end position="236"/>
    </location>
</feature>
<sequence length="317" mass="35077">MPVLVTGAAGLIGRFVVRELILRGERVVSVDVTPPATVRDSETFERADIGDALTWMRLLRAHEPKAVIHLGAMITHNSHHNPIEALRVNVMGTGFLFEAARLTHQPRLVYASSVGVYGPPELYPEVVTEDSPVMPGMIYGATKAMNEATAAHYLRAYGMRSVGLRPTFAYGPGRYVGALGQINLAMRNAVTGRPVHWHQVWTDDCVHNPLHVTDIAKFFVQAAIGPELPRQIYNVGGTETLSEAEIYDIILREAPGHGPFEKAAVPVEYLVAYKQADCSRFLDDSGIVPELSFADAMHWTRRYYTDPAFRTEIDGNR</sequence>
<evidence type="ECO:0000259" key="3">
    <source>
        <dbReference type="Pfam" id="PF01370"/>
    </source>
</evidence>
<dbReference type="EMBL" id="JAVKPH010000002">
    <property type="protein sequence ID" value="MDR5651493.1"/>
    <property type="molecule type" value="Genomic_DNA"/>
</dbReference>
<comment type="pathway">
    <text evidence="1">Bacterial outer membrane biogenesis; LPS O-antigen biosynthesis.</text>
</comment>
<dbReference type="Pfam" id="PF01370">
    <property type="entry name" value="Epimerase"/>
    <property type="match status" value="1"/>
</dbReference>
<proteinExistence type="inferred from homology"/>
<evidence type="ECO:0000256" key="2">
    <source>
        <dbReference type="ARBA" id="ARBA00007637"/>
    </source>
</evidence>
<dbReference type="SUPFAM" id="SSF51735">
    <property type="entry name" value="NAD(P)-binding Rossmann-fold domains"/>
    <property type="match status" value="1"/>
</dbReference>
<dbReference type="PANTHER" id="PTHR43000">
    <property type="entry name" value="DTDP-D-GLUCOSE 4,6-DEHYDRATASE-RELATED"/>
    <property type="match status" value="1"/>
</dbReference>
<keyword evidence="5" id="KW-1185">Reference proteome</keyword>
<accession>A0ABU1F4C9</accession>
<dbReference type="RefSeq" id="WP_310455670.1">
    <property type="nucleotide sequence ID" value="NZ_JAVKPH010000002.1"/>
</dbReference>